<dbReference type="Pfam" id="PF07591">
    <property type="entry name" value="PT-HINT"/>
    <property type="match status" value="1"/>
</dbReference>
<evidence type="ECO:0000256" key="3">
    <source>
        <dbReference type="SAM" id="Phobius"/>
    </source>
</evidence>
<evidence type="ECO:0000259" key="4">
    <source>
        <dbReference type="SMART" id="SM00306"/>
    </source>
</evidence>
<keyword evidence="1" id="KW-0175">Coiled coil</keyword>
<evidence type="ECO:0000256" key="2">
    <source>
        <dbReference type="SAM" id="MobiDB-lite"/>
    </source>
</evidence>
<feature type="transmembrane region" description="Helical" evidence="3">
    <location>
        <begin position="199"/>
        <end position="222"/>
    </location>
</feature>
<name>M6WFW0_LEPBO</name>
<dbReference type="SUPFAM" id="SSF51294">
    <property type="entry name" value="Hedgehog/intein (Hint) domain"/>
    <property type="match status" value="1"/>
</dbReference>
<proteinExistence type="predicted"/>
<dbReference type="CDD" id="cd00081">
    <property type="entry name" value="Hint"/>
    <property type="match status" value="1"/>
</dbReference>
<dbReference type="STRING" id="1192866.LEP1GSC133_0966"/>
<dbReference type="Proteomes" id="UP000012159">
    <property type="component" value="Unassembled WGS sequence"/>
</dbReference>
<feature type="coiled-coil region" evidence="1">
    <location>
        <begin position="1312"/>
        <end position="1339"/>
    </location>
</feature>
<organism evidence="5 6">
    <name type="scientific">Leptospira borgpetersenii serovar Pomona str. 200901868</name>
    <dbReference type="NCBI Taxonomy" id="1192866"/>
    <lineage>
        <taxon>Bacteria</taxon>
        <taxon>Pseudomonadati</taxon>
        <taxon>Spirochaetota</taxon>
        <taxon>Spirochaetia</taxon>
        <taxon>Leptospirales</taxon>
        <taxon>Leptospiraceae</taxon>
        <taxon>Leptospira</taxon>
    </lineage>
</organism>
<keyword evidence="3" id="KW-1133">Transmembrane helix</keyword>
<dbReference type="Gene3D" id="2.170.16.10">
    <property type="entry name" value="Hedgehog/Intein (Hint) domain"/>
    <property type="match status" value="1"/>
</dbReference>
<gene>
    <name evidence="5" type="ORF">LEP1GSC133_0966</name>
</gene>
<dbReference type="NCBIfam" id="TIGR04388">
    <property type="entry name" value="Lepto_longest"/>
    <property type="match status" value="1"/>
</dbReference>
<dbReference type="SMART" id="SM00306">
    <property type="entry name" value="HintN"/>
    <property type="match status" value="1"/>
</dbReference>
<keyword evidence="3" id="KW-0472">Membrane</keyword>
<feature type="region of interest" description="Disordered" evidence="2">
    <location>
        <begin position="2046"/>
        <end position="2066"/>
    </location>
</feature>
<dbReference type="InterPro" id="IPR006141">
    <property type="entry name" value="Intein_N"/>
</dbReference>
<evidence type="ECO:0000313" key="5">
    <source>
        <dbReference type="EMBL" id="EMO64044.1"/>
    </source>
</evidence>
<dbReference type="NCBIfam" id="TIGR01443">
    <property type="entry name" value="intein_Cterm"/>
    <property type="match status" value="1"/>
</dbReference>
<feature type="compositionally biased region" description="Polar residues" evidence="2">
    <location>
        <begin position="2056"/>
        <end position="2065"/>
    </location>
</feature>
<evidence type="ECO:0000313" key="6">
    <source>
        <dbReference type="Proteomes" id="UP000012159"/>
    </source>
</evidence>
<comment type="caution">
    <text evidence="5">The sequence shown here is derived from an EMBL/GenBank/DDBJ whole genome shotgun (WGS) entry which is preliminary data.</text>
</comment>
<feature type="domain" description="Hint" evidence="4">
    <location>
        <begin position="2137"/>
        <end position="2232"/>
    </location>
</feature>
<evidence type="ECO:0000256" key="1">
    <source>
        <dbReference type="SAM" id="Coils"/>
    </source>
</evidence>
<dbReference type="EMBL" id="AKWF02000033">
    <property type="protein sequence ID" value="EMO64044.1"/>
    <property type="molecule type" value="Genomic_DNA"/>
</dbReference>
<protein>
    <submittedName>
        <fullName evidence="5">Pretoxin HINT domain protein</fullName>
    </submittedName>
</protein>
<sequence length="2604" mass="285820">MRQHNSPKKQTVLNLQEPHFCDLEPNKSNSEYLEPAFRRLRTEDRGQKETDELLHHGFGMQFTFRRQTTDELVFRRLRTEDRGQKETDELLHHGFGMQFTFRRQTTDELVFRRLRTEDRGQKETDELLHHGFGMQFTFRGLRTDELRVQRTEDGRQRTETEELLHHEFRMQLAETEKKTALEKQNIPYFRNRFSFKTKIVSFFTILSFNISFVIPLTVFSFLSSSPLDAQSVPTLGSTKQFANDELKPYVDAAKAGATDSGTFLNSVNNGEQVLEAAWETGVNAEIEAIVGGVNNSDTVNNVNVYKDAVRAQLELQKQQAKNQWIADVNAYIQAELQIFLATLSQNTSNNVTTTNTNSVQTINPTVQNVTTTPVSQNTNPAQAAQSYYQGSQLWNTKWQDLLTKQNTWEQNSLNAIQNGILQWNQSITGLENDKLSYLNGIEQTKAQWLANKQLIANAQSQMRNALQSTITNIRSQENQLKTNASSDPSLTSVFGDMDELLEDLQDALNSNASLGTLAQTLGNFFQSQITNATAKADYWNITKWQETYATQVLEFKKEVGTASLSCSGSSSCNNLSTGPRAITYGSDGNVYGWGATNGGFQNGVLVSAFDPYTVMNPNYSELNQQYQSCQTQASGSPFGWITWISYPCSNFGWNGENAPVQSYTVVPNNSTGYYSTGHYEATCNGSDVGGTCLGGSGHYALDLTDCTGAPLGLMCGYSRQWHTDDSYTTTVTESFSQAQKDQIATNTKIRNAVYGNYNTAFGLSSQAGNAVSNSSVALETKVWLGGTALNSSNWYNSLGLIEQVQVQTKYKYIDSAMQANQNFWTNMKTQFTNIASTFLSLVNPLKDWEERSQTYEEEYQAKLLELEQTKQSTVTNYNNQISLMKAARGAWVTEVYGYQMAGIEGSADNANSQFRTGQENWNDTISIFQQAELNWYLSAKDTLQQAVTSPNGETQYQTNAIPQANQLQTQITNSETNTTNLYNAATGLYQTYQYAAAGNVMQQALTNQQNQTSWNQQGANLSQSIADSFGRSEAYKSAELSASNRINVLAQTIYGNGAYIVDNTELNQIQNQITTNGQNQTFWQNEINGNSGGFNFNGRRATSISTTLEYTNIRNDISVATTLQAEVVDEERGYLKTANEYFEKSEKYQELADKAKSEAKFDEAALYTGYAVREKSNAIGYLKKKYYSLGEEITSEIDNRGLTYTKNSFLSYRDNLLNKNFQNSTQVQKQIQEGKNQVAGIISEGESYNQIQGMIQTAANLNKQGEENKTRVEKLLLESKELANRNIGEGLLDGLQEMIASIQSALPQEVSANGVSQYIQAQEKELEEKQKKADELLSHMNLLVTNNNDLAALQTLLQGSSQAINLAANSAVSKYLDDYAKKLQKDNEERSNQLQKTLLEALTNGDEYKYLREAGYGFRVDGEGISAYRQIYSGEIEIDGSAMKSTSYSPDLEYQYIRMETKFNPGNLSVDMMNPNATRFNAEMVLGVKNYIDNLQKNVETMFAQFSNKTNEIKEEYAQNQEIESYQKKLYEASKENYLAAFQALPGELKNMFEGEMGGLKGYHEQGSKYNFGTESFKGQSGDMKKIGKAMYEGASIDDTVFGGSRELKGSVSVKGIPVEVSYGMQYLIVTSGFDISNLGYNFKLKGVGTNYVDNQLSNVNRKYTVYSEDIQNRIEKQAKANDAEKESKGFLFTILNGMNGGSGSMGQRFTQAVKSEAQSRITGAVAEATGLPASLVGALVGGSSMKDAVKAYVKDETVNAISKATGIPTWLISNQMEKMNKPKEQWYQSQEFQIVTTVVAVAAAPFTGGASLMVAMAVGAGLGAATGAASGGLKGALVGAVGGAAGAAVKSFTGGAVNVGLSYSAENGFGASVGVGYGPATATVGISERGGTSVDVGFNKAGFNAGLSYNSKTGSVSGNAGFTSQNGMGLALSYNEGDGFGASLSKSFSNGVNGGISWSEKGGVGGNIGYEAPGDKNKPKDSLANQMKGAGGTLSFSQRDGVSAALNASGGVNAGNWSESGGFQANTNFLADKWKADFISGKAKEDADAQEASRGAQNRNNQESGAAAIAGAGIATQRREEDGILDHILGKAAETLGGGLDWVGNKIDGAIDSVVGVASSAWDGAKNAFGGNEVESLCFVAGTLVLTGRGLKTIERIKVGEEVLAYDPRTNTQTFKSVVRLFQNETEELVKIKFGNDMEVVTTPGHRFFTDNRGFVLAGELTKEDLLFDKSEQSVRIHTIEKETLKEKTRVFNFEVEDYHTYYVSEECILVHNDSVKMLQERIASNGELNGPLVNKGIDKILDQVNSFDKTKSGNVEAALKDFAKANGLSESSPEYKKLKELSADIAGSKSKGFNESRIEYYNQNKERIHTEALTAMYGDKIQSIDGNKVILKNGEGVIIMNGKYDFQLDNKTSEFFKRDHENILGMKVNDPDYHLRPGAQCFPTTNAVQADHAGATPRDPSKQMVDDMLSTALGKGILNSNDHVKGGEELKTYRGAEKINKEYGLTQHMFNRQDSLSFNEKKANIQEAIRNGHIVNAGGTFNVAGVGAHRNAIVGYDSKGWVVFDPYGDANTKGYKGNGMFAHYEYGKFNLAGNQAYYVTKD</sequence>
<dbReference type="InterPro" id="IPR036844">
    <property type="entry name" value="Hint_dom_sf"/>
</dbReference>
<dbReference type="GO" id="GO:0016539">
    <property type="term" value="P:intein-mediated protein splicing"/>
    <property type="evidence" value="ECO:0007669"/>
    <property type="project" value="InterPro"/>
</dbReference>
<keyword evidence="3" id="KW-0812">Transmembrane</keyword>
<dbReference type="InterPro" id="IPR003587">
    <property type="entry name" value="Hint_dom_N"/>
</dbReference>
<feature type="coiled-coil region" evidence="1">
    <location>
        <begin position="845"/>
        <end position="872"/>
    </location>
</feature>
<dbReference type="PROSITE" id="PS50817">
    <property type="entry name" value="INTEIN_N_TER"/>
    <property type="match status" value="1"/>
</dbReference>
<dbReference type="InterPro" id="IPR030934">
    <property type="entry name" value="Intein_C"/>
</dbReference>
<dbReference type="PROSITE" id="PS50818">
    <property type="entry name" value="INTEIN_C_TER"/>
    <property type="match status" value="1"/>
</dbReference>
<reference evidence="5 6" key="1">
    <citation type="submission" date="2013-01" db="EMBL/GenBank/DDBJ databases">
        <authorList>
            <person name="Harkins D.M."/>
            <person name="Durkin A.S."/>
            <person name="Brinkac L.M."/>
            <person name="Haft D.H."/>
            <person name="Selengut J.D."/>
            <person name="Sanka R."/>
            <person name="DePew J."/>
            <person name="Purushe J."/>
            <person name="Picardeau M."/>
            <person name="Werts C."/>
            <person name="Goarant C."/>
            <person name="Vinetz J.M."/>
            <person name="Sutton G.G."/>
            <person name="Nierman W.C."/>
            <person name="Fouts D.E."/>
        </authorList>
    </citation>
    <scope>NUCLEOTIDE SEQUENCE [LARGE SCALE GENOMIC DNA]</scope>
    <source>
        <strain evidence="5 6">200901868</strain>
    </source>
</reference>
<dbReference type="InterPro" id="IPR030885">
    <property type="entry name" value="Lepto_longest"/>
</dbReference>
<accession>M6WFW0</accession>